<proteinExistence type="predicted"/>
<sequence length="48" mass="5097">TAYTGNSHCLLLEKFGPVRASPGAGIQFFSSRPPQFWGGAMVKVEAGK</sequence>
<dbReference type="EMBL" id="DQ403595">
    <property type="protein sequence ID" value="ABD75133.1"/>
    <property type="molecule type" value="Genomic_DNA"/>
</dbReference>
<name>D1CTH9_SINSA</name>
<reference evidence="1" key="1">
    <citation type="submission" date="2006-02" db="EMBL/GenBank/DDBJ databases">
        <title>Sampling the accessory genome of the Sinorhizobium genus by suppressive subtractive hybridization.</title>
        <authorList>
            <person name="Moulin L."/>
            <person name="Ghazoui Z."/>
            <person name="Young P."/>
        </authorList>
    </citation>
    <scope>NUCLEOTIDE SEQUENCE</scope>
    <source>
        <strain evidence="1">LMG7837</strain>
    </source>
</reference>
<organism evidence="1">
    <name type="scientific">Sinorhizobium saheli</name>
    <dbReference type="NCBI Taxonomy" id="36856"/>
    <lineage>
        <taxon>Bacteria</taxon>
        <taxon>Pseudomonadati</taxon>
        <taxon>Pseudomonadota</taxon>
        <taxon>Alphaproteobacteria</taxon>
        <taxon>Hyphomicrobiales</taxon>
        <taxon>Rhizobiaceae</taxon>
        <taxon>Sinorhizobium/Ensifer group</taxon>
        <taxon>Sinorhizobium</taxon>
    </lineage>
</organism>
<dbReference type="AlphaFoldDB" id="D1CTH9"/>
<accession>D1CTH9</accession>
<protein>
    <submittedName>
        <fullName evidence="1">Uncharacterized protein</fullName>
    </submittedName>
</protein>
<feature type="non-terminal residue" evidence="1">
    <location>
        <position position="1"/>
    </location>
</feature>
<evidence type="ECO:0000313" key="1">
    <source>
        <dbReference type="EMBL" id="ABD75133.1"/>
    </source>
</evidence>